<gene>
    <name evidence="1" type="ORF">GR257_19480</name>
</gene>
<name>A0A7K3VKC5_RHILE</name>
<dbReference type="RefSeq" id="WP_164047763.1">
    <property type="nucleotide sequence ID" value="NZ_WUFV01000011.1"/>
</dbReference>
<accession>A0A7K3VKC5</accession>
<dbReference type="InterPro" id="IPR023393">
    <property type="entry name" value="START-like_dom_sf"/>
</dbReference>
<dbReference type="SUPFAM" id="SSF55961">
    <property type="entry name" value="Bet v1-like"/>
    <property type="match status" value="1"/>
</dbReference>
<evidence type="ECO:0000313" key="2">
    <source>
        <dbReference type="Proteomes" id="UP000471705"/>
    </source>
</evidence>
<evidence type="ECO:0000313" key="1">
    <source>
        <dbReference type="EMBL" id="NEK17028.1"/>
    </source>
</evidence>
<protein>
    <submittedName>
        <fullName evidence="1">SRPBCC family protein</fullName>
    </submittedName>
</protein>
<reference evidence="1 2" key="1">
    <citation type="submission" date="2019-12" db="EMBL/GenBank/DDBJ databases">
        <title>Rhizobium genotypes associated with high levels of biological nitrogen fixation by grain legumes in a temperate-maritime cropping system.</title>
        <authorList>
            <person name="Maluk M."/>
            <person name="Francesc Ferrando Molina F."/>
            <person name="Lopez Del Egido L."/>
            <person name="Lafos M."/>
            <person name="Langarica-Fuentes A."/>
            <person name="Gebre Yohannes G."/>
            <person name="Young M.W."/>
            <person name="Martin P."/>
            <person name="Gantlett R."/>
            <person name="Kenicer G."/>
            <person name="Hawes C."/>
            <person name="Begg G.S."/>
            <person name="Quilliam R.S."/>
            <person name="Squire G.R."/>
            <person name="Poole P.S."/>
            <person name="Young P.W."/>
            <person name="Iannetta P.M."/>
            <person name="James E.K."/>
        </authorList>
    </citation>
    <scope>NUCLEOTIDE SEQUENCE [LARGE SCALE GENOMIC DNA]</scope>
    <source>
        <strain evidence="1 2">JHI54</strain>
    </source>
</reference>
<dbReference type="Gene3D" id="3.30.530.20">
    <property type="match status" value="1"/>
</dbReference>
<organism evidence="1 2">
    <name type="scientific">Rhizobium leguminosarum</name>
    <dbReference type="NCBI Taxonomy" id="384"/>
    <lineage>
        <taxon>Bacteria</taxon>
        <taxon>Pseudomonadati</taxon>
        <taxon>Pseudomonadota</taxon>
        <taxon>Alphaproteobacteria</taxon>
        <taxon>Hyphomicrobiales</taxon>
        <taxon>Rhizobiaceae</taxon>
        <taxon>Rhizobium/Agrobacterium group</taxon>
        <taxon>Rhizobium</taxon>
    </lineage>
</organism>
<dbReference type="EMBL" id="WUFV01000011">
    <property type="protein sequence ID" value="NEK17028.1"/>
    <property type="molecule type" value="Genomic_DNA"/>
</dbReference>
<comment type="caution">
    <text evidence="1">The sequence shown here is derived from an EMBL/GenBank/DDBJ whole genome shotgun (WGS) entry which is preliminary data.</text>
</comment>
<dbReference type="Proteomes" id="UP000471705">
    <property type="component" value="Unassembled WGS sequence"/>
</dbReference>
<proteinExistence type="predicted"/>
<sequence length="132" mass="14460">MTTMPAKIIHRSIERDWRDVYEFAGKPENMPLWASGLATGLDPDGADWIADGALGKIRVSFVPANEFGVIDHTVTIESGLRVYNALRIVPNGGGCEVMFTLLRLPGMTDAQFSADAAHVEKDLAMLKALMER</sequence>
<dbReference type="AlphaFoldDB" id="A0A7K3VKC5"/>